<comment type="caution">
    <text evidence="1">The sequence shown here is derived from an EMBL/GenBank/DDBJ whole genome shotgun (WGS) entry which is preliminary data.</text>
</comment>
<gene>
    <name evidence="1" type="ORF">ACCI51_04595</name>
</gene>
<dbReference type="Pfam" id="PF11739">
    <property type="entry name" value="YdbH-like"/>
    <property type="match status" value="1"/>
</dbReference>
<keyword evidence="2" id="KW-1185">Reference proteome</keyword>
<dbReference type="InterPro" id="IPR021730">
    <property type="entry name" value="YdbH"/>
</dbReference>
<dbReference type="Proteomes" id="UP001569414">
    <property type="component" value="Unassembled WGS sequence"/>
</dbReference>
<reference evidence="1 2" key="1">
    <citation type="submission" date="2024-08" db="EMBL/GenBank/DDBJ databases">
        <authorList>
            <person name="Ishaq N."/>
        </authorList>
    </citation>
    <scope>NUCLEOTIDE SEQUENCE [LARGE SCALE GENOMIC DNA]</scope>
    <source>
        <strain evidence="1 2">JCM 30400</strain>
    </source>
</reference>
<evidence type="ECO:0000313" key="1">
    <source>
        <dbReference type="EMBL" id="MFA0789813.1"/>
    </source>
</evidence>
<name>A0ABV4NL88_9GAMM</name>
<dbReference type="RefSeq" id="WP_371842760.1">
    <property type="nucleotide sequence ID" value="NZ_JBGMEL010000003.1"/>
</dbReference>
<accession>A0ABV4NL88</accession>
<sequence>MRKPRIVVITVSVCLATLVLGSWWKKDAVAPHLINLLAGEVIIQQISGLELSFWEASIEKIQIKQDRNSDLVLDKVKMSNPFYLIFNRGKTRKTALFIDKLTHVTRKEVDSDTQNTLPNDPIDDNIFSLSQAIQNIILYIPDNISVKTIELNEDIFFGPLEISRNEKTIRIKSPYKSAEYGTFYFSLLAKLSTKKVNFNLEVGSSLHTSPSEAVLTLLKGENSQWNLDAHLISNLKLIAPILGVVQGVTVTPSDIIETNGQLSINTSALVPDNLSFKQDYKNIFFQLESNALEVSIPTKILNSKLKARLSTHSPIAVRLRSLSPLLLESATGSGSIEISSEDGIAGENLLVNMTFDAIKQGAPPIIQAEGSLFPAAFEPVLQSTLGRRYTAPLHLTQLKGELKFKAEASLNPIGAPSTEQDWLNKISLTLLPGSNLQFDTKIPELPKKSPLYSTGLNRSQFRMEIKNKIQLTGEPASSYPFAVKITEGAFDSQLQSRDYAVSMYSQLRNIRCHIDKNAECMFEVNTKIPTIVDPSTGSTFNNLDSSAKVHIQSSSNTQELVLEQVNVVYEELKDKDFIINKGDVQIPKVNCTFSVNNTNCAINQWNIHFEKFTSEYFTLSGGINFSKFYFKETEGNTELSSNYSASQLKVETPEDYSFETSLTGSLFLSGDKIQGQSQLQANALTVNSRWHHDVKLATGAIQFSLPKASFNSEIPLSQTVQGLPVDLVSGALTAEGTLSWPQHQNDTVNLTLSNIAAIHDGSFATGIEGKIQLENDGRHWFTQGPYPLTIQSIDAGLPLSNIHFSLSLNKEQDLLLENFTAEFLDGKLSSETLSWNLTNKERSSILHAQNVSLEKLANETESENFKASGRLNLTIPISTGPDGVTVKNGSLEAIEPGGRLRYYDAFSPQMLASNPQLKMIASALEDYDFRTLEGNLEYPPSGDLQLSLKLVGHSESMDSERDLVINLNLENNIPAMLRSLQASRDLTEALQKRLDQ</sequence>
<organism evidence="1 2">
    <name type="scientific">Microbulbifer echini</name>
    <dbReference type="NCBI Taxonomy" id="1529067"/>
    <lineage>
        <taxon>Bacteria</taxon>
        <taxon>Pseudomonadati</taxon>
        <taxon>Pseudomonadota</taxon>
        <taxon>Gammaproteobacteria</taxon>
        <taxon>Cellvibrionales</taxon>
        <taxon>Microbulbiferaceae</taxon>
        <taxon>Microbulbifer</taxon>
    </lineage>
</organism>
<evidence type="ECO:0000313" key="2">
    <source>
        <dbReference type="Proteomes" id="UP001569414"/>
    </source>
</evidence>
<proteinExistence type="predicted"/>
<protein>
    <submittedName>
        <fullName evidence="1">YdbH domain-containing protein</fullName>
    </submittedName>
</protein>
<dbReference type="EMBL" id="JBGMEL010000003">
    <property type="protein sequence ID" value="MFA0789813.1"/>
    <property type="molecule type" value="Genomic_DNA"/>
</dbReference>